<comment type="caution">
    <text evidence="3">The sequence shown here is derived from an EMBL/GenBank/DDBJ whole genome shotgun (WGS) entry which is preliminary data.</text>
</comment>
<evidence type="ECO:0000313" key="4">
    <source>
        <dbReference type="Proteomes" id="UP001172055"/>
    </source>
</evidence>
<feature type="region of interest" description="Disordered" evidence="1">
    <location>
        <begin position="1"/>
        <end position="27"/>
    </location>
</feature>
<keyword evidence="4" id="KW-1185">Reference proteome</keyword>
<evidence type="ECO:0000256" key="1">
    <source>
        <dbReference type="SAM" id="MobiDB-lite"/>
    </source>
</evidence>
<keyword evidence="2" id="KW-0472">Membrane</keyword>
<dbReference type="Proteomes" id="UP001172055">
    <property type="component" value="Unassembled WGS sequence"/>
</dbReference>
<accession>A0ABT8MZL1</accession>
<dbReference type="RefSeq" id="WP_300984931.1">
    <property type="nucleotide sequence ID" value="NZ_CP129236.1"/>
</dbReference>
<protein>
    <submittedName>
        <fullName evidence="3">Uncharacterized protein</fullName>
    </submittedName>
</protein>
<organism evidence="3 4">
    <name type="scientific">Planococcus shixiaomingii</name>
    <dbReference type="NCBI Taxonomy" id="3058393"/>
    <lineage>
        <taxon>Bacteria</taxon>
        <taxon>Bacillati</taxon>
        <taxon>Bacillota</taxon>
        <taxon>Bacilli</taxon>
        <taxon>Bacillales</taxon>
        <taxon>Caryophanaceae</taxon>
        <taxon>Planococcus</taxon>
    </lineage>
</organism>
<keyword evidence="2" id="KW-1133">Transmembrane helix</keyword>
<reference evidence="3 4" key="1">
    <citation type="submission" date="2023-06" db="EMBL/GenBank/DDBJ databases">
        <title>Novel species in genus Planococcus.</title>
        <authorList>
            <person name="Ning S."/>
        </authorList>
    </citation>
    <scope>NUCLEOTIDE SEQUENCE [LARGE SCALE GENOMIC DNA]</scope>
    <source>
        <strain evidence="3 4">N028</strain>
    </source>
</reference>
<name>A0ABT8MZL1_9BACL</name>
<dbReference type="EMBL" id="JAUJWV010000001">
    <property type="protein sequence ID" value="MDN7241059.1"/>
    <property type="molecule type" value="Genomic_DNA"/>
</dbReference>
<gene>
    <name evidence="3" type="ORF">QWY14_04615</name>
</gene>
<evidence type="ECO:0000256" key="2">
    <source>
        <dbReference type="SAM" id="Phobius"/>
    </source>
</evidence>
<sequence>MEPRRKRINKGFEPDSSNTGLSNGVLQGHTMERKPSKVAEFLMQTGLFLLGGIILCGILYAVISYT</sequence>
<evidence type="ECO:0000313" key="3">
    <source>
        <dbReference type="EMBL" id="MDN7241059.1"/>
    </source>
</evidence>
<keyword evidence="2" id="KW-0812">Transmembrane</keyword>
<feature type="compositionally biased region" description="Polar residues" evidence="1">
    <location>
        <begin position="15"/>
        <end position="25"/>
    </location>
</feature>
<proteinExistence type="predicted"/>
<feature type="transmembrane region" description="Helical" evidence="2">
    <location>
        <begin position="41"/>
        <end position="63"/>
    </location>
</feature>